<organism evidence="5">
    <name type="scientific">Chromera velia CCMP2878</name>
    <dbReference type="NCBI Taxonomy" id="1169474"/>
    <lineage>
        <taxon>Eukaryota</taxon>
        <taxon>Sar</taxon>
        <taxon>Alveolata</taxon>
        <taxon>Colpodellida</taxon>
        <taxon>Chromeraceae</taxon>
        <taxon>Chromera</taxon>
    </lineage>
</organism>
<feature type="region of interest" description="Disordered" evidence="4">
    <location>
        <begin position="595"/>
        <end position="625"/>
    </location>
</feature>
<feature type="region of interest" description="Disordered" evidence="4">
    <location>
        <begin position="2669"/>
        <end position="2914"/>
    </location>
</feature>
<feature type="region of interest" description="Disordered" evidence="4">
    <location>
        <begin position="1970"/>
        <end position="2018"/>
    </location>
</feature>
<feature type="compositionally biased region" description="Low complexity" evidence="4">
    <location>
        <begin position="471"/>
        <end position="492"/>
    </location>
</feature>
<feature type="compositionally biased region" description="Acidic residues" evidence="4">
    <location>
        <begin position="2179"/>
        <end position="2193"/>
    </location>
</feature>
<feature type="region of interest" description="Disordered" evidence="4">
    <location>
        <begin position="2489"/>
        <end position="2622"/>
    </location>
</feature>
<feature type="compositionally biased region" description="Polar residues" evidence="4">
    <location>
        <begin position="2511"/>
        <end position="2520"/>
    </location>
</feature>
<dbReference type="Pfam" id="PF00023">
    <property type="entry name" value="Ank"/>
    <property type="match status" value="1"/>
</dbReference>
<feature type="compositionally biased region" description="Basic and acidic residues" evidence="4">
    <location>
        <begin position="1257"/>
        <end position="1266"/>
    </location>
</feature>
<feature type="compositionally biased region" description="Low complexity" evidence="4">
    <location>
        <begin position="2205"/>
        <end position="2235"/>
    </location>
</feature>
<evidence type="ECO:0000256" key="3">
    <source>
        <dbReference type="PROSITE-ProRule" id="PRU00023"/>
    </source>
</evidence>
<feature type="region of interest" description="Disordered" evidence="4">
    <location>
        <begin position="873"/>
        <end position="1028"/>
    </location>
</feature>
<dbReference type="InterPro" id="IPR011011">
    <property type="entry name" value="Znf_FYVE_PHD"/>
</dbReference>
<feature type="region of interest" description="Disordered" evidence="4">
    <location>
        <begin position="1162"/>
        <end position="1381"/>
    </location>
</feature>
<feature type="repeat" description="ANK" evidence="3">
    <location>
        <begin position="1695"/>
        <end position="1732"/>
    </location>
</feature>
<dbReference type="InterPro" id="IPR001611">
    <property type="entry name" value="Leu-rich_rpt"/>
</dbReference>
<feature type="compositionally biased region" description="Polar residues" evidence="4">
    <location>
        <begin position="2399"/>
        <end position="2422"/>
    </location>
</feature>
<feature type="region of interest" description="Disordered" evidence="4">
    <location>
        <begin position="2929"/>
        <end position="3031"/>
    </location>
</feature>
<feature type="compositionally biased region" description="Gly residues" evidence="4">
    <location>
        <begin position="2463"/>
        <end position="2472"/>
    </location>
</feature>
<feature type="compositionally biased region" description="Low complexity" evidence="4">
    <location>
        <begin position="2964"/>
        <end position="2973"/>
    </location>
</feature>
<feature type="region of interest" description="Disordered" evidence="4">
    <location>
        <begin position="210"/>
        <end position="275"/>
    </location>
</feature>
<feature type="region of interest" description="Disordered" evidence="4">
    <location>
        <begin position="3045"/>
        <end position="3143"/>
    </location>
</feature>
<dbReference type="EMBL" id="CDMZ01000077">
    <property type="protein sequence ID" value="CEM06081.1"/>
    <property type="molecule type" value="Genomic_DNA"/>
</dbReference>
<dbReference type="InterPro" id="IPR013083">
    <property type="entry name" value="Znf_RING/FYVE/PHD"/>
</dbReference>
<keyword evidence="1" id="KW-0433">Leucine-rich repeat</keyword>
<dbReference type="VEuPathDB" id="CryptoDB:Cvel_2659"/>
<feature type="compositionally biased region" description="Basic and acidic residues" evidence="4">
    <location>
        <begin position="501"/>
        <end position="511"/>
    </location>
</feature>
<feature type="compositionally biased region" description="Polar residues" evidence="4">
    <location>
        <begin position="2357"/>
        <end position="2371"/>
    </location>
</feature>
<gene>
    <name evidence="5" type="ORF">Cvel_2659</name>
</gene>
<feature type="region of interest" description="Disordered" evidence="4">
    <location>
        <begin position="1098"/>
        <end position="1136"/>
    </location>
</feature>
<dbReference type="Gene3D" id="3.80.10.10">
    <property type="entry name" value="Ribonuclease Inhibitor"/>
    <property type="match status" value="1"/>
</dbReference>
<feature type="compositionally biased region" description="Low complexity" evidence="4">
    <location>
        <begin position="2037"/>
        <end position="2049"/>
    </location>
</feature>
<feature type="compositionally biased region" description="Basic and acidic residues" evidence="4">
    <location>
        <begin position="262"/>
        <end position="275"/>
    </location>
</feature>
<dbReference type="InterPro" id="IPR036770">
    <property type="entry name" value="Ankyrin_rpt-contain_sf"/>
</dbReference>
<dbReference type="Gene3D" id="1.25.40.20">
    <property type="entry name" value="Ankyrin repeat-containing domain"/>
    <property type="match status" value="3"/>
</dbReference>
<feature type="compositionally biased region" description="Basic and acidic residues" evidence="4">
    <location>
        <begin position="1204"/>
        <end position="1219"/>
    </location>
</feature>
<dbReference type="SMART" id="SM00369">
    <property type="entry name" value="LRR_TYP"/>
    <property type="match status" value="3"/>
</dbReference>
<dbReference type="SUPFAM" id="SSF52058">
    <property type="entry name" value="L domain-like"/>
    <property type="match status" value="1"/>
</dbReference>
<feature type="compositionally biased region" description="Low complexity" evidence="4">
    <location>
        <begin position="3091"/>
        <end position="3100"/>
    </location>
</feature>
<feature type="compositionally biased region" description="Basic and acidic residues" evidence="4">
    <location>
        <begin position="3061"/>
        <end position="3090"/>
    </location>
</feature>
<dbReference type="GO" id="GO:0005737">
    <property type="term" value="C:cytoplasm"/>
    <property type="evidence" value="ECO:0007669"/>
    <property type="project" value="TreeGrafter"/>
</dbReference>
<evidence type="ECO:0000256" key="1">
    <source>
        <dbReference type="ARBA" id="ARBA00022614"/>
    </source>
</evidence>
<feature type="compositionally biased region" description="Low complexity" evidence="4">
    <location>
        <begin position="968"/>
        <end position="987"/>
    </location>
</feature>
<dbReference type="SUPFAM" id="SSF57903">
    <property type="entry name" value="FYVE/PHD zinc finger"/>
    <property type="match status" value="1"/>
</dbReference>
<dbReference type="SMART" id="SM00248">
    <property type="entry name" value="ANK"/>
    <property type="match status" value="7"/>
</dbReference>
<reference evidence="5" key="1">
    <citation type="submission" date="2014-11" db="EMBL/GenBank/DDBJ databases">
        <authorList>
            <person name="Otto D Thomas"/>
            <person name="Naeem Raeece"/>
        </authorList>
    </citation>
    <scope>NUCLEOTIDE SEQUENCE</scope>
</reference>
<feature type="compositionally biased region" description="Polar residues" evidence="4">
    <location>
        <begin position="2881"/>
        <end position="2891"/>
    </location>
</feature>
<dbReference type="PANTHER" id="PTHR48051:SF1">
    <property type="entry name" value="RAS SUPPRESSOR PROTEIN 1"/>
    <property type="match status" value="1"/>
</dbReference>
<feature type="compositionally biased region" description="Low complexity" evidence="4">
    <location>
        <begin position="2001"/>
        <end position="2017"/>
    </location>
</feature>
<dbReference type="InterPro" id="IPR002110">
    <property type="entry name" value="Ankyrin_rpt"/>
</dbReference>
<feature type="region of interest" description="Disordered" evidence="4">
    <location>
        <begin position="317"/>
        <end position="340"/>
    </location>
</feature>
<evidence type="ECO:0000256" key="2">
    <source>
        <dbReference type="ARBA" id="ARBA00022737"/>
    </source>
</evidence>
<dbReference type="InterPro" id="IPR050216">
    <property type="entry name" value="LRR_domain-containing"/>
</dbReference>
<feature type="compositionally biased region" description="Basic and acidic residues" evidence="4">
    <location>
        <begin position="2441"/>
        <end position="2451"/>
    </location>
</feature>
<feature type="compositionally biased region" description="Acidic residues" evidence="4">
    <location>
        <begin position="1124"/>
        <end position="1133"/>
    </location>
</feature>
<feature type="compositionally biased region" description="Low complexity" evidence="4">
    <location>
        <begin position="2341"/>
        <end position="2353"/>
    </location>
</feature>
<feature type="compositionally biased region" description="Basic and acidic residues" evidence="4">
    <location>
        <begin position="2050"/>
        <end position="2059"/>
    </location>
</feature>
<keyword evidence="3" id="KW-0040">ANK repeat</keyword>
<dbReference type="PROSITE" id="PS50297">
    <property type="entry name" value="ANK_REP_REGION"/>
    <property type="match status" value="1"/>
</dbReference>
<dbReference type="PANTHER" id="PTHR48051">
    <property type="match status" value="1"/>
</dbReference>
<feature type="compositionally biased region" description="Basic residues" evidence="4">
    <location>
        <begin position="2758"/>
        <end position="2767"/>
    </location>
</feature>
<dbReference type="SUPFAM" id="SSF48403">
    <property type="entry name" value="Ankyrin repeat"/>
    <property type="match status" value="2"/>
</dbReference>
<accession>A0A0G4F3J7</accession>
<feature type="compositionally biased region" description="Gly residues" evidence="4">
    <location>
        <begin position="2144"/>
        <end position="2160"/>
    </location>
</feature>
<feature type="compositionally biased region" description="Basic and acidic residues" evidence="4">
    <location>
        <begin position="1322"/>
        <end position="1331"/>
    </location>
</feature>
<feature type="compositionally biased region" description="Basic and acidic residues" evidence="4">
    <location>
        <begin position="1163"/>
        <end position="1175"/>
    </location>
</feature>
<dbReference type="SMART" id="SM00364">
    <property type="entry name" value="LRR_BAC"/>
    <property type="match status" value="4"/>
</dbReference>
<evidence type="ECO:0000256" key="4">
    <source>
        <dbReference type="SAM" id="MobiDB-lite"/>
    </source>
</evidence>
<feature type="compositionally biased region" description="Low complexity" evidence="4">
    <location>
        <begin position="1636"/>
        <end position="1659"/>
    </location>
</feature>
<protein>
    <submittedName>
        <fullName evidence="5">Uncharacterized protein</fullName>
    </submittedName>
</protein>
<dbReference type="InterPro" id="IPR003591">
    <property type="entry name" value="Leu-rich_rpt_typical-subtyp"/>
</dbReference>
<feature type="region of interest" description="Disordered" evidence="4">
    <location>
        <begin position="2037"/>
        <end position="2474"/>
    </location>
</feature>
<dbReference type="Gene3D" id="3.30.40.10">
    <property type="entry name" value="Zinc/RING finger domain, C3HC4 (zinc finger)"/>
    <property type="match status" value="1"/>
</dbReference>
<dbReference type="InterPro" id="IPR032675">
    <property type="entry name" value="LRR_dom_sf"/>
</dbReference>
<feature type="compositionally biased region" description="Polar residues" evidence="4">
    <location>
        <begin position="1347"/>
        <end position="1359"/>
    </location>
</feature>
<feature type="region of interest" description="Disordered" evidence="4">
    <location>
        <begin position="1598"/>
        <end position="1659"/>
    </location>
</feature>
<feature type="compositionally biased region" description="Basic residues" evidence="4">
    <location>
        <begin position="2705"/>
        <end position="2725"/>
    </location>
</feature>
<feature type="region of interest" description="Disordered" evidence="4">
    <location>
        <begin position="453"/>
        <end position="531"/>
    </location>
</feature>
<dbReference type="Pfam" id="PF13855">
    <property type="entry name" value="LRR_8"/>
    <property type="match status" value="1"/>
</dbReference>
<dbReference type="PROSITE" id="PS50088">
    <property type="entry name" value="ANK_REPEAT"/>
    <property type="match status" value="1"/>
</dbReference>
<feature type="compositionally biased region" description="Pro residues" evidence="4">
    <location>
        <begin position="1007"/>
        <end position="1017"/>
    </location>
</feature>
<evidence type="ECO:0000313" key="5">
    <source>
        <dbReference type="EMBL" id="CEM06081.1"/>
    </source>
</evidence>
<name>A0A0G4F3J7_9ALVE</name>
<feature type="compositionally biased region" description="Low complexity" evidence="4">
    <location>
        <begin position="512"/>
        <end position="522"/>
    </location>
</feature>
<proteinExistence type="predicted"/>
<feature type="compositionally biased region" description="Low complexity" evidence="4">
    <location>
        <begin position="936"/>
        <end position="949"/>
    </location>
</feature>
<keyword evidence="2" id="KW-0677">Repeat</keyword>
<sequence length="3234" mass="336370">MASVSSCSVPTLTSGAVVALLRQNRLERAEDIRTLNLEGGSMTVIASEAFQMLSGVTTLNLSVNSLLVLPKSISSLRNLQRLRVDSNNLSTLPAGLCECSQLIHLSARQNRLTTWPETRGLLNLKELLLSGNLIKTVPESVGDLPLSSLHIVSNRFTTLPVAFAQLRHSLETLGLEWFCLCGMRFEGSEIRRLVDSAVVFRRLYPDSEGDLSPPVNGKGKGKGKERETAGCGSSSERERGAFTFLSPGSHWRGGGSARGAIGKRDREKQREKDEAKKLDSALMEALMDAVEELGAGKERDSQLSLLKCVEAMERRLESSLAGPPRGSASTPLSLSGGPASFLEMHDRKENSCCTLRTSLGSSVGVRGPPLPLSLGPNPFPLNGRSGQSVASFCFSDAQMEGQNGGQGLDLLEEAAGAGQIAPSGFARLDFAVRGAFFGVAKALVEEGGVDPRGFSFRPCSNGRGRGRGDHSSNSNAHCAASSSSASHISSGSGCRGGQQHQETEIDTHSAEEGGSSAIGSRSQEQGASPDGMVMSPLALAMTFGSEDIAILLIENGASLTEGFLSFENAFLYAVQTRMPKVVDIAARLGCTAGAGADGSGSAREGDGTEGEGGGNSCGVSTAGDRERERAQYALARRGEGVRDRTSGGANGFGAFHLLFFDFDNGSATRASGEKIFDRLNATSADRNALAASDVTPLYVAVQRKNYRALSLICRSVLNAPSECRAGNCTHAWEHERRRQRRRTGKTATTGCPLVFDLDAPSYCFRWSALHKVSIDSNLAAVAELVAAGASVLVRNAQGRTPRAVSRGNLTIMKVLRSAEKDWLFGKTGCRLVEPRHPVLSVEEQAQKLKVAGFIPVDISADLLCDPFTTDARSRGAAGDGGLADQKGNVTHGEERRGGASRLRLRPAPRPSPLKPSAAGQASRSHSPSTRRARAVPSPISIPSSTSKPTEAVRSLSAKNETPPPPSPSFFSTLAPPPIARRGTATRGATGGGDQSNTHTPVIIQRTVPPPPVAPPPGIGQNADAPEEPPEAFVHSLSSVLRKVDSAAASVRAPAGALTGVQEGRHDGTVSDSSLASFLREETAGLADRVTVSVSALPPCPASVGPSPRDSQNGAQGLRAGSREGEEEEEEDGWGDASLGEESVAALDLLDASFEVESQVKAFSQERKKGSKKEGGGETVDPSQHCLSEGGERSVWRQAASEGVARGRGEETDRVLHSTADDEAECPVPSEMPLLRRNLVDPSPLPDPLLRDPMGAEDDGRRGRSDSDEWEMEGIASLSPSPSPCPHNSIAMRALSESSPSLPATAAPCRGPAVTAPCGGGGGERRETKGSERMNASGTRFLFPPDQDGQQMSGGETQCSAPLPPPCRGGGRDAQQNQSWSSTSQFLFPSLAGAARGVSSSSASSSSSSCGVSLTGRIAHRAATLGFDSYRVPSIRLDLMLPFGEDAERRGSKLLECARAAATETAMGPRKPSLFSGTLGSAGRAAAASGGSIHSHARGARARLATALSKPGIGACELLFEDDKHGVGGQRQGRQGEGDGGTAGAAGLYALCQAGDEDGVRQWVSLLAARVGWGRAGAALAELRGRGGRTVLHALCDTTSEERDSKGAAGSLWSSRGRPQHERLRGRGGSGKGRHGSGFTLASSASGLSDSGSASCGEGAAAQSGGPVWGRLNTLSFLFQTCGGALRGLVNHGDGAGRTPLHWACNMTPPRAGQHGMVAVLLTQGADPNRAERTSGWTPTHFAVYTKAMGPLLELLCNPATAVEASDAADWPLVFLAAQKLNRKGLALLVNGGAGLNSVTSSGEDLADALDPLCLSSHEREREERLWLCRAVVANGFEFGHSSLVRPRRGGRAGGSGGGELVDPQTLALLDADRSRFLRRAHGVQMPPFVLPESLTSRCDGCGVSFGSLGWRHSCRSCGCALCGSCTRLVTPRRPLLDLQLRQVRKRVAIDNSRGRQSAAAFVSESKIGEAPGQLTGKGTCRLTGPPGALKGAGSNPGGGAPSSSSSGGPRTASTAASRSGTLTGSAVLGYSSVLAVSGPSASSGGVSESQSRHGQERRGGMKTPGRDTSSQGIEGTKLGDKREGHTQGPTSSGGAPGREGPGRGEPLLSTPARAPRLQPPTAPHLSPDVAESPCEDLDGPEGLETGGGRSFFGFGGGGRTRGVSMSSGRRGVRVHGGDEDVVGGADEEEEEDAMMLCSSFVQPDSSASASRAVVPAGGRASSSSAPPRGAARASVGMWASTSSAVWGGQSEEGGESVGCPDENRGDSDDGEEPLPVLKEKLFPFSPLGRSTFPSSLSPGARQQVGATPSGKRGTARLNVPTQSGGKQGENAGQRERGQSAPPFGLVPFLPLPLRTAHVNSSSSVDPQTETQAGVGRGFEWEEPEAYTGREAERPPPCSLNASLMKPSSRTVPLSSALATSRAVSAGGGKSGGPQRFASSKCVKEETKEEYSKMSAEADQEGTTAGGGGGWLGGRRLRLSAPLATVFRSPVGRGRGVMGGKGLREHRGRAGTSASSLSPNAPVQHPGHSRSPLPPPSPFDALSPSPERPVAKHGGATKDFSGEWVRGVAGPRGCRREGASQEDPTFAFPDLNDSSSSSCRKVEGVAATSPRRGVRRHQTQTYEEGRRVAEMNERDKNDKPIFGTAVRRVRRSLSLSLPLVRFHRHAPKLTDPTAETAGEKVDVPRQGDTLAVKTSLEKSRGGQRGGQHRNSRSRRHTPQRGARSRKPSSSASARALSKEATVRQRQRRHVNPFGSLLGKLRRRWKGKGRAPASCVVGEMEKGAGGGEGGCSQREKEIEGPGGSQELSGDKKKKKSRELSINGGEADHFLSGPIPPRGGDGRGGLNEEAGVLSAPCSPDSQGECRESYGGAGTGTGAPRPSGLASSDCWQAATSGVGGLSSSGDGTLERSSGRMGGFAGMGVGGVVVQGSRTFQPQEEETERTYTSGSGGGKAIEREIQCSGGREGAVSSSSSVEGDFEKAVSELIGIMPPSSGEASSTGRSGYKQGTHLTQQQQQQSSKISLCPFDPSAASLGSVPAATAAELFLKNSPGSSIEDENFPQTAKDRGREKGWRGREEAGRRSSTSRHDDRDPTSSPQPSASSPVPPQVGQLPKGPDAGVASGSRFAGRGPERGQAASSSIVQGGHGHLSLPPRLAALAAPLDGASARRVSDCWRAFEQIRRESRDDGLFGGRGGWRTMALRGGMDSASEMCAECAEFYGSSPDSGTGLIMTGGGPV</sequence>